<sequence length="71" mass="8369">MPEHIIQGNVTASKAKQELLIKLVKNYKLAHLKQLHALNLGYTLQKCKNWYNKKRIVMFKNLLIIQRNVLI</sequence>
<evidence type="ECO:0000313" key="1">
    <source>
        <dbReference type="EnsemblMetazoa" id="Aqu2.1.37351_001"/>
    </source>
</evidence>
<accession>A0A1X7VBE9</accession>
<name>A0A1X7VBE9_AMPQE</name>
<organism evidence="1">
    <name type="scientific">Amphimedon queenslandica</name>
    <name type="common">Sponge</name>
    <dbReference type="NCBI Taxonomy" id="400682"/>
    <lineage>
        <taxon>Eukaryota</taxon>
        <taxon>Metazoa</taxon>
        <taxon>Porifera</taxon>
        <taxon>Demospongiae</taxon>
        <taxon>Heteroscleromorpha</taxon>
        <taxon>Haplosclerida</taxon>
        <taxon>Niphatidae</taxon>
        <taxon>Amphimedon</taxon>
    </lineage>
</organism>
<reference evidence="1" key="1">
    <citation type="submission" date="2017-05" db="UniProtKB">
        <authorList>
            <consortium name="EnsemblMetazoa"/>
        </authorList>
    </citation>
    <scope>IDENTIFICATION</scope>
</reference>
<dbReference type="AlphaFoldDB" id="A0A1X7VBE9"/>
<dbReference type="InParanoid" id="A0A1X7VBE9"/>
<protein>
    <submittedName>
        <fullName evidence="1">Uncharacterized protein</fullName>
    </submittedName>
</protein>
<proteinExistence type="predicted"/>
<dbReference type="EnsemblMetazoa" id="Aqu2.1.37351_001">
    <property type="protein sequence ID" value="Aqu2.1.37351_001"/>
    <property type="gene ID" value="Aqu2.1.37351"/>
</dbReference>